<dbReference type="AlphaFoldDB" id="A0A6C2CY09"/>
<comment type="similarity">
    <text evidence="1">Belongs to the Fur family.</text>
</comment>
<keyword evidence="1" id="KW-0963">Cytoplasm</keyword>
<comment type="subunit">
    <text evidence="1">Homodimer.</text>
</comment>
<evidence type="ECO:0000256" key="1">
    <source>
        <dbReference type="RuleBase" id="RU364037"/>
    </source>
</evidence>
<dbReference type="InterPro" id="IPR002481">
    <property type="entry name" value="FUR"/>
</dbReference>
<dbReference type="Proteomes" id="UP000389128">
    <property type="component" value="Unassembled WGS sequence"/>
</dbReference>
<dbReference type="EMBL" id="SDKK01000009">
    <property type="protein sequence ID" value="TYC58534.1"/>
    <property type="molecule type" value="Genomic_DNA"/>
</dbReference>
<dbReference type="SUPFAM" id="SSF46785">
    <property type="entry name" value="Winged helix' DNA-binding domain"/>
    <property type="match status" value="1"/>
</dbReference>
<proteinExistence type="inferred from homology"/>
<sequence>MSISQATELLRTAGIPVTQQRVEIVRAMLSFPTHLSADQVFARVRQSVPETSRATVYNTLKLFREKKLVRELIVDPERLVYDSNTSPHYHLYNAENGQLTDVSADELQVIGMPSLPPGLQLEEVDVIIRVRTRSG</sequence>
<accession>A0A6C2CY09</accession>
<comment type="subcellular location">
    <subcellularLocation>
        <location evidence="1">Cytoplasm</location>
    </subcellularLocation>
</comment>
<reference evidence="2 3" key="1">
    <citation type="submission" date="2019-01" db="EMBL/GenBank/DDBJ databases">
        <title>Zoogloea oleivorans genome sequencing and assembly.</title>
        <authorList>
            <person name="Tancsics A."/>
            <person name="Farkas M."/>
            <person name="Kriszt B."/>
            <person name="Maroti G."/>
            <person name="Horvath B."/>
        </authorList>
    </citation>
    <scope>NUCLEOTIDE SEQUENCE [LARGE SCALE GENOMIC DNA]</scope>
    <source>
        <strain evidence="2 3">Buc</strain>
    </source>
</reference>
<name>A0A6C2CY09_9RHOO</name>
<dbReference type="Gene3D" id="1.10.10.10">
    <property type="entry name" value="Winged helix-like DNA-binding domain superfamily/Winged helix DNA-binding domain"/>
    <property type="match status" value="1"/>
</dbReference>
<keyword evidence="1" id="KW-0408">Iron</keyword>
<evidence type="ECO:0000313" key="3">
    <source>
        <dbReference type="Proteomes" id="UP000389128"/>
    </source>
</evidence>
<dbReference type="CDD" id="cd07153">
    <property type="entry name" value="Fur_like"/>
    <property type="match status" value="1"/>
</dbReference>
<dbReference type="PANTHER" id="PTHR33202">
    <property type="entry name" value="ZINC UPTAKE REGULATION PROTEIN"/>
    <property type="match status" value="1"/>
</dbReference>
<evidence type="ECO:0000313" key="2">
    <source>
        <dbReference type="EMBL" id="TYC58534.1"/>
    </source>
</evidence>
<dbReference type="GO" id="GO:0003700">
    <property type="term" value="F:DNA-binding transcription factor activity"/>
    <property type="evidence" value="ECO:0007669"/>
    <property type="project" value="UniProtKB-UniRule"/>
</dbReference>
<keyword evidence="3" id="KW-1185">Reference proteome</keyword>
<gene>
    <name evidence="1" type="primary">fur</name>
    <name evidence="2" type="ORF">ETQ85_11375</name>
</gene>
<organism evidence="2 3">
    <name type="scientific">Zoogloea oleivorans</name>
    <dbReference type="NCBI Taxonomy" id="1552750"/>
    <lineage>
        <taxon>Bacteria</taxon>
        <taxon>Pseudomonadati</taxon>
        <taxon>Pseudomonadota</taxon>
        <taxon>Betaproteobacteria</taxon>
        <taxon>Rhodocyclales</taxon>
        <taxon>Zoogloeaceae</taxon>
        <taxon>Zoogloea</taxon>
    </lineage>
</organism>
<dbReference type="GO" id="GO:0045892">
    <property type="term" value="P:negative regulation of DNA-templated transcription"/>
    <property type="evidence" value="ECO:0007669"/>
    <property type="project" value="TreeGrafter"/>
</dbReference>
<keyword evidence="1" id="KW-0804">Transcription</keyword>
<keyword evidence="1" id="KW-0678">Repressor</keyword>
<dbReference type="GO" id="GO:0005737">
    <property type="term" value="C:cytoplasm"/>
    <property type="evidence" value="ECO:0007669"/>
    <property type="project" value="UniProtKB-SubCell"/>
</dbReference>
<dbReference type="Pfam" id="PF01475">
    <property type="entry name" value="FUR"/>
    <property type="match status" value="1"/>
</dbReference>
<keyword evidence="1" id="KW-0238">DNA-binding</keyword>
<comment type="caution">
    <text evidence="2">The sequence shown here is derived from an EMBL/GenBank/DDBJ whole genome shotgun (WGS) entry which is preliminary data.</text>
</comment>
<keyword evidence="1" id="KW-0805">Transcription regulation</keyword>
<protein>
    <recommendedName>
        <fullName evidence="1">Ferric uptake regulation protein</fullName>
    </recommendedName>
</protein>
<dbReference type="InterPro" id="IPR036388">
    <property type="entry name" value="WH-like_DNA-bd_sf"/>
</dbReference>
<keyword evidence="1" id="KW-0479">Metal-binding</keyword>
<dbReference type="GO" id="GO:1900376">
    <property type="term" value="P:regulation of secondary metabolite biosynthetic process"/>
    <property type="evidence" value="ECO:0007669"/>
    <property type="project" value="TreeGrafter"/>
</dbReference>
<dbReference type="InterPro" id="IPR036390">
    <property type="entry name" value="WH_DNA-bd_sf"/>
</dbReference>
<dbReference type="PANTHER" id="PTHR33202:SF7">
    <property type="entry name" value="FERRIC UPTAKE REGULATION PROTEIN"/>
    <property type="match status" value="1"/>
</dbReference>
<dbReference type="GO" id="GO:0008270">
    <property type="term" value="F:zinc ion binding"/>
    <property type="evidence" value="ECO:0007669"/>
    <property type="project" value="TreeGrafter"/>
</dbReference>
<dbReference type="GO" id="GO:0000976">
    <property type="term" value="F:transcription cis-regulatory region binding"/>
    <property type="evidence" value="ECO:0007669"/>
    <property type="project" value="TreeGrafter"/>
</dbReference>
<dbReference type="OrthoDB" id="8659436at2"/>
<keyword evidence="1" id="KW-0862">Zinc</keyword>